<feature type="repeat" description="ANK" evidence="7">
    <location>
        <begin position="322"/>
        <end position="354"/>
    </location>
</feature>
<feature type="transmembrane region" description="Helical" evidence="9">
    <location>
        <begin position="496"/>
        <end position="518"/>
    </location>
</feature>
<dbReference type="Pfam" id="PF12796">
    <property type="entry name" value="Ank_2"/>
    <property type="match status" value="4"/>
</dbReference>
<dbReference type="Pfam" id="PF13962">
    <property type="entry name" value="PGG"/>
    <property type="match status" value="1"/>
</dbReference>
<organism evidence="11">
    <name type="scientific">Sesamum angustifolium</name>
    <dbReference type="NCBI Taxonomy" id="2727405"/>
    <lineage>
        <taxon>Eukaryota</taxon>
        <taxon>Viridiplantae</taxon>
        <taxon>Streptophyta</taxon>
        <taxon>Embryophyta</taxon>
        <taxon>Tracheophyta</taxon>
        <taxon>Spermatophyta</taxon>
        <taxon>Magnoliopsida</taxon>
        <taxon>eudicotyledons</taxon>
        <taxon>Gunneridae</taxon>
        <taxon>Pentapetalae</taxon>
        <taxon>asterids</taxon>
        <taxon>lamiids</taxon>
        <taxon>Lamiales</taxon>
        <taxon>Pedaliaceae</taxon>
        <taxon>Sesamum</taxon>
    </lineage>
</organism>
<dbReference type="InterPro" id="IPR026961">
    <property type="entry name" value="PGG_dom"/>
</dbReference>
<keyword evidence="6 9" id="KW-0472">Membrane</keyword>
<sequence>MAGRQTEEKRKKETNERIPGSIHDDHNESQSSDEHVTYIQKDYDLYLAAKNDSLHDFLTILDQVSAAEHASYADILRRVSPAGNTYIHVAAKHGNQEIVTHIAAMDPSLVLRKNSDGDTPLHLAAKAGQESVVRSLLLIHSQAENLLRAKNERGNTALHEALINGHESIAQYLVREDPVVSCYENDEGKSILYLAAEYGYADCVLLILQLSQESMVEQFKEKSPIHAAIKGKNRDVLEAMLNMNTNLVQLRDAKGRNPLHYAVSLGYLEGVRYLLDKCAPSATQRDNSGSFPIHLASINSSVEIISLLLQDCPCPEELLDGTGRNILHLAAKNGRYNIVRYILSNPALTKLINMQDKDGNPPLHLASKEGHPRIVNVLTWDKRVDVKIVNHEGMTALDFAEYYMKYNSQFRQRLTWAALKAAGTPRSLCRTTTGGQNSKKSSNMENYKDRVNTLLLVSTLVATVTFAAGFTLPGGYNTSDGDLGIAAMLREKGFHIFVFCDTIAMFSSILVAVTLIWAQLGDLTLVLNALTLAVPLLGIALTMMAMAFTAGVFLAVSKLRWLSTAVLVMGITFFTILFVLLLPLCTPLTSTNQILRRISYYSFYLLILATRN</sequence>
<reference evidence="11" key="2">
    <citation type="journal article" date="2024" name="Plant">
        <title>Genomic evolution and insights into agronomic trait innovations of Sesamum species.</title>
        <authorList>
            <person name="Miao H."/>
            <person name="Wang L."/>
            <person name="Qu L."/>
            <person name="Liu H."/>
            <person name="Sun Y."/>
            <person name="Le M."/>
            <person name="Wang Q."/>
            <person name="Wei S."/>
            <person name="Zheng Y."/>
            <person name="Lin W."/>
            <person name="Duan Y."/>
            <person name="Cao H."/>
            <person name="Xiong S."/>
            <person name="Wang X."/>
            <person name="Wei L."/>
            <person name="Li C."/>
            <person name="Ma Q."/>
            <person name="Ju M."/>
            <person name="Zhao R."/>
            <person name="Li G."/>
            <person name="Mu C."/>
            <person name="Tian Q."/>
            <person name="Mei H."/>
            <person name="Zhang T."/>
            <person name="Gao T."/>
            <person name="Zhang H."/>
        </authorList>
    </citation>
    <scope>NUCLEOTIDE SEQUENCE</scope>
    <source>
        <strain evidence="11">G01</strain>
    </source>
</reference>
<dbReference type="GO" id="GO:0005886">
    <property type="term" value="C:plasma membrane"/>
    <property type="evidence" value="ECO:0007669"/>
    <property type="project" value="TreeGrafter"/>
</dbReference>
<dbReference type="PROSITE" id="PS50297">
    <property type="entry name" value="ANK_REP_REGION"/>
    <property type="match status" value="5"/>
</dbReference>
<keyword evidence="5 7" id="KW-0040">ANK repeat</keyword>
<evidence type="ECO:0000256" key="4">
    <source>
        <dbReference type="ARBA" id="ARBA00022989"/>
    </source>
</evidence>
<evidence type="ECO:0000256" key="7">
    <source>
        <dbReference type="PROSITE-ProRule" id="PRU00023"/>
    </source>
</evidence>
<feature type="domain" description="PGG" evidence="10">
    <location>
        <begin position="445"/>
        <end position="554"/>
    </location>
</feature>
<dbReference type="Pfam" id="PF13857">
    <property type="entry name" value="Ank_5"/>
    <property type="match status" value="1"/>
</dbReference>
<dbReference type="SUPFAM" id="SSF48403">
    <property type="entry name" value="Ankyrin repeat"/>
    <property type="match status" value="1"/>
</dbReference>
<reference evidence="11" key="1">
    <citation type="submission" date="2020-06" db="EMBL/GenBank/DDBJ databases">
        <authorList>
            <person name="Li T."/>
            <person name="Hu X."/>
            <person name="Zhang T."/>
            <person name="Song X."/>
            <person name="Zhang H."/>
            <person name="Dai N."/>
            <person name="Sheng W."/>
            <person name="Hou X."/>
            <person name="Wei L."/>
        </authorList>
    </citation>
    <scope>NUCLEOTIDE SEQUENCE</scope>
    <source>
        <strain evidence="11">G01</strain>
        <tissue evidence="11">Leaf</tissue>
    </source>
</reference>
<dbReference type="SMART" id="SM00248">
    <property type="entry name" value="ANK"/>
    <property type="match status" value="9"/>
</dbReference>
<proteinExistence type="predicted"/>
<evidence type="ECO:0000259" key="10">
    <source>
        <dbReference type="Pfam" id="PF13962"/>
    </source>
</evidence>
<evidence type="ECO:0000256" key="5">
    <source>
        <dbReference type="ARBA" id="ARBA00023043"/>
    </source>
</evidence>
<keyword evidence="2 9" id="KW-0812">Transmembrane</keyword>
<evidence type="ECO:0000256" key="1">
    <source>
        <dbReference type="ARBA" id="ARBA00004141"/>
    </source>
</evidence>
<feature type="transmembrane region" description="Helical" evidence="9">
    <location>
        <begin position="525"/>
        <end position="555"/>
    </location>
</feature>
<evidence type="ECO:0000256" key="3">
    <source>
        <dbReference type="ARBA" id="ARBA00022737"/>
    </source>
</evidence>
<dbReference type="Gene3D" id="1.25.40.20">
    <property type="entry name" value="Ankyrin repeat-containing domain"/>
    <property type="match status" value="3"/>
</dbReference>
<feature type="repeat" description="ANK" evidence="7">
    <location>
        <begin position="153"/>
        <end position="185"/>
    </location>
</feature>
<evidence type="ECO:0000313" key="11">
    <source>
        <dbReference type="EMBL" id="KAL0311524.1"/>
    </source>
</evidence>
<evidence type="ECO:0000256" key="6">
    <source>
        <dbReference type="ARBA" id="ARBA00023136"/>
    </source>
</evidence>
<feature type="transmembrane region" description="Helical" evidence="9">
    <location>
        <begin position="561"/>
        <end position="582"/>
    </location>
</feature>
<comment type="subcellular location">
    <subcellularLocation>
        <location evidence="1">Membrane</location>
        <topology evidence="1">Multi-pass membrane protein</topology>
    </subcellularLocation>
</comment>
<keyword evidence="4 9" id="KW-1133">Transmembrane helix</keyword>
<gene>
    <name evidence="11" type="ORF">Sangu_2447100</name>
</gene>
<evidence type="ECO:0000256" key="8">
    <source>
        <dbReference type="SAM" id="MobiDB-lite"/>
    </source>
</evidence>
<dbReference type="InterPro" id="IPR002110">
    <property type="entry name" value="Ankyrin_rpt"/>
</dbReference>
<comment type="caution">
    <text evidence="11">The sequence shown here is derived from an EMBL/GenBank/DDBJ whole genome shotgun (WGS) entry which is preliminary data.</text>
</comment>
<keyword evidence="3" id="KW-0677">Repeat</keyword>
<dbReference type="EMBL" id="JACGWK010000016">
    <property type="protein sequence ID" value="KAL0311524.1"/>
    <property type="molecule type" value="Genomic_DNA"/>
</dbReference>
<feature type="repeat" description="ANK" evidence="7">
    <location>
        <begin position="358"/>
        <end position="378"/>
    </location>
</feature>
<evidence type="ECO:0000256" key="9">
    <source>
        <dbReference type="SAM" id="Phobius"/>
    </source>
</evidence>
<dbReference type="PANTHER" id="PTHR24186:SF46">
    <property type="entry name" value="PROTEIN ACCELERATED CELL DEATH 6-LIKE"/>
    <property type="match status" value="1"/>
</dbReference>
<feature type="region of interest" description="Disordered" evidence="8">
    <location>
        <begin position="1"/>
        <end position="34"/>
    </location>
</feature>
<evidence type="ECO:0000256" key="2">
    <source>
        <dbReference type="ARBA" id="ARBA00022692"/>
    </source>
</evidence>
<accession>A0AAW2KYD1</accession>
<dbReference type="PANTHER" id="PTHR24186">
    <property type="entry name" value="PROTEIN PHOSPHATASE 1 REGULATORY SUBUNIT"/>
    <property type="match status" value="1"/>
</dbReference>
<dbReference type="InterPro" id="IPR036770">
    <property type="entry name" value="Ankyrin_rpt-contain_sf"/>
</dbReference>
<feature type="transmembrane region" description="Helical" evidence="9">
    <location>
        <begin position="454"/>
        <end position="476"/>
    </location>
</feature>
<feature type="repeat" description="ANK" evidence="7">
    <location>
        <begin position="116"/>
        <end position="137"/>
    </location>
</feature>
<name>A0AAW2KYD1_9LAMI</name>
<dbReference type="AlphaFoldDB" id="A0AAW2KYD1"/>
<feature type="repeat" description="ANK" evidence="7">
    <location>
        <begin position="254"/>
        <end position="286"/>
    </location>
</feature>
<protein>
    <submittedName>
        <fullName evidence="11">Protein ACCELERATED CELL DEATH 6</fullName>
    </submittedName>
</protein>
<dbReference type="PROSITE" id="PS50088">
    <property type="entry name" value="ANK_REPEAT"/>
    <property type="match status" value="5"/>
</dbReference>